<evidence type="ECO:0000313" key="10">
    <source>
        <dbReference type="Proteomes" id="UP001164020"/>
    </source>
</evidence>
<keyword evidence="1" id="KW-0285">Flavoprotein</keyword>
<dbReference type="InterPro" id="IPR006058">
    <property type="entry name" value="2Fe2S_fd_BS"/>
</dbReference>
<dbReference type="InterPro" id="IPR012675">
    <property type="entry name" value="Beta-grasp_dom_sf"/>
</dbReference>
<evidence type="ECO:0000256" key="5">
    <source>
        <dbReference type="ARBA" id="ARBA00023004"/>
    </source>
</evidence>
<dbReference type="PROSITE" id="PS51384">
    <property type="entry name" value="FAD_FR"/>
    <property type="match status" value="1"/>
</dbReference>
<dbReference type="InterPro" id="IPR050415">
    <property type="entry name" value="MRET"/>
</dbReference>
<dbReference type="PROSITE" id="PS51085">
    <property type="entry name" value="2FE2S_FER_2"/>
    <property type="match status" value="1"/>
</dbReference>
<dbReference type="InterPro" id="IPR017927">
    <property type="entry name" value="FAD-bd_FR_type"/>
</dbReference>
<keyword evidence="5" id="KW-0408">Iron</keyword>
<sequence length="315" mass="33917">MADRMIMKLKVAEARYAASNVLLLRLVHPRRPRLPAWDAGAHVDVHLPQIGVRQYSLCGDPAETGSYLIAVKLDPEGRGGSHWLHSNLAEGSELHVAAPRNHFPLAEGDGRVVLIGGGIGITPLAAMAHTLVARKGDFVFHYCAPDEATAPLLAELRELCGERLRVWLSSQGTRFDSTASLADETAAEIYACGPERLTAAVVATILAAGHAEERLHTERFTALTEADFQPQAFEAVLASSSRQLAVPADRTLLDVLEESGIVLESSCKIGVCGACECGYLAGDVIHRDVVLSPGQRKRRLMPCVSRARGHVTLDL</sequence>
<dbReference type="Gene3D" id="3.10.20.30">
    <property type="match status" value="1"/>
</dbReference>
<dbReference type="InterPro" id="IPR001041">
    <property type="entry name" value="2Fe-2S_ferredoxin-type"/>
</dbReference>
<feature type="domain" description="FAD-binding FR-type" evidence="8">
    <location>
        <begin position="4"/>
        <end position="106"/>
    </location>
</feature>
<dbReference type="Proteomes" id="UP001164020">
    <property type="component" value="Chromosome"/>
</dbReference>
<gene>
    <name evidence="9" type="ORF">OH818_24960</name>
</gene>
<evidence type="ECO:0000313" key="9">
    <source>
        <dbReference type="EMBL" id="WAP68510.1"/>
    </source>
</evidence>
<protein>
    <submittedName>
        <fullName evidence="9">PDR/VanB family oxidoreductase</fullName>
    </submittedName>
</protein>
<dbReference type="SUPFAM" id="SSF52343">
    <property type="entry name" value="Ferredoxin reductase-like, C-terminal NADP-linked domain"/>
    <property type="match status" value="1"/>
</dbReference>
<keyword evidence="3" id="KW-0479">Metal-binding</keyword>
<dbReference type="PRINTS" id="PR00409">
    <property type="entry name" value="PHDIOXRDTASE"/>
</dbReference>
<dbReference type="PANTHER" id="PTHR47354:SF1">
    <property type="entry name" value="CARNITINE MONOOXYGENASE REDUCTASE SUBUNIT"/>
    <property type="match status" value="1"/>
</dbReference>
<dbReference type="InterPro" id="IPR036010">
    <property type="entry name" value="2Fe-2S_ferredoxin-like_sf"/>
</dbReference>
<dbReference type="PANTHER" id="PTHR47354">
    <property type="entry name" value="NADH OXIDOREDUCTASE HCR"/>
    <property type="match status" value="1"/>
</dbReference>
<feature type="domain" description="2Fe-2S ferredoxin-type" evidence="7">
    <location>
        <begin position="233"/>
        <end position="315"/>
    </location>
</feature>
<dbReference type="CDD" id="cd00207">
    <property type="entry name" value="fer2"/>
    <property type="match status" value="1"/>
</dbReference>
<name>A0ABY7C3W5_9HYPH</name>
<accession>A0ABY7C3W5</accession>
<dbReference type="SUPFAM" id="SSF54292">
    <property type="entry name" value="2Fe-2S ferredoxin-like"/>
    <property type="match status" value="1"/>
</dbReference>
<dbReference type="CDD" id="cd06185">
    <property type="entry name" value="PDR_like"/>
    <property type="match status" value="1"/>
</dbReference>
<evidence type="ECO:0000259" key="7">
    <source>
        <dbReference type="PROSITE" id="PS51085"/>
    </source>
</evidence>
<evidence type="ECO:0000256" key="2">
    <source>
        <dbReference type="ARBA" id="ARBA00022714"/>
    </source>
</evidence>
<dbReference type="RefSeq" id="WP_268880929.1">
    <property type="nucleotide sequence ID" value="NZ_CP114029.1"/>
</dbReference>
<dbReference type="SUPFAM" id="SSF63380">
    <property type="entry name" value="Riboflavin synthase domain-like"/>
    <property type="match status" value="1"/>
</dbReference>
<dbReference type="Gene3D" id="3.40.50.80">
    <property type="entry name" value="Nucleotide-binding domain of ferredoxin-NADP reductase (FNR) module"/>
    <property type="match status" value="1"/>
</dbReference>
<keyword evidence="2" id="KW-0001">2Fe-2S</keyword>
<keyword evidence="10" id="KW-1185">Reference proteome</keyword>
<dbReference type="InterPro" id="IPR039261">
    <property type="entry name" value="FNR_nucleotide-bd"/>
</dbReference>
<evidence type="ECO:0000256" key="3">
    <source>
        <dbReference type="ARBA" id="ARBA00022723"/>
    </source>
</evidence>
<organism evidence="9 10">
    <name type="scientific">Jiella pelagia</name>
    <dbReference type="NCBI Taxonomy" id="2986949"/>
    <lineage>
        <taxon>Bacteria</taxon>
        <taxon>Pseudomonadati</taxon>
        <taxon>Pseudomonadota</taxon>
        <taxon>Alphaproteobacteria</taxon>
        <taxon>Hyphomicrobiales</taxon>
        <taxon>Aurantimonadaceae</taxon>
        <taxon>Jiella</taxon>
    </lineage>
</organism>
<proteinExistence type="predicted"/>
<evidence type="ECO:0000256" key="4">
    <source>
        <dbReference type="ARBA" id="ARBA00023002"/>
    </source>
</evidence>
<reference evidence="9" key="1">
    <citation type="submission" date="2022-12" db="EMBL/GenBank/DDBJ databases">
        <title>Jiella pelagia sp. nov., isolated from phosphonate enriched culture of Northwest Pacific surface seawater.</title>
        <authorList>
            <person name="Shin D.Y."/>
            <person name="Hwang C.Y."/>
        </authorList>
    </citation>
    <scope>NUCLEOTIDE SEQUENCE</scope>
    <source>
        <strain evidence="9">HL-NP1</strain>
    </source>
</reference>
<keyword evidence="6" id="KW-0411">Iron-sulfur</keyword>
<evidence type="ECO:0000259" key="8">
    <source>
        <dbReference type="PROSITE" id="PS51384"/>
    </source>
</evidence>
<dbReference type="EMBL" id="CP114029">
    <property type="protein sequence ID" value="WAP68510.1"/>
    <property type="molecule type" value="Genomic_DNA"/>
</dbReference>
<evidence type="ECO:0000256" key="6">
    <source>
        <dbReference type="ARBA" id="ARBA00023014"/>
    </source>
</evidence>
<dbReference type="Pfam" id="PF00111">
    <property type="entry name" value="Fer2"/>
    <property type="match status" value="1"/>
</dbReference>
<keyword evidence="4" id="KW-0560">Oxidoreductase</keyword>
<dbReference type="PROSITE" id="PS00197">
    <property type="entry name" value="2FE2S_FER_1"/>
    <property type="match status" value="1"/>
</dbReference>
<dbReference type="Gene3D" id="2.40.30.10">
    <property type="entry name" value="Translation factors"/>
    <property type="match status" value="1"/>
</dbReference>
<dbReference type="InterPro" id="IPR017938">
    <property type="entry name" value="Riboflavin_synthase-like_b-brl"/>
</dbReference>
<evidence type="ECO:0000256" key="1">
    <source>
        <dbReference type="ARBA" id="ARBA00022630"/>
    </source>
</evidence>